<name>A0ABV2AUQ5_9EUKA</name>
<gene>
    <name evidence="1" type="ORF">MHBO_004929</name>
</gene>
<dbReference type="Gene3D" id="3.90.1150.10">
    <property type="entry name" value="Aspartate Aminotransferase, domain 1"/>
    <property type="match status" value="1"/>
</dbReference>
<dbReference type="InterPro" id="IPR015422">
    <property type="entry name" value="PyrdxlP-dep_Trfase_small"/>
</dbReference>
<keyword evidence="2" id="KW-1185">Reference proteome</keyword>
<dbReference type="InterPro" id="IPR015424">
    <property type="entry name" value="PyrdxlP-dep_Trfase"/>
</dbReference>
<organism evidence="1 2">
    <name type="scientific">Bonamia ostreae</name>
    <dbReference type="NCBI Taxonomy" id="126728"/>
    <lineage>
        <taxon>Eukaryota</taxon>
        <taxon>Sar</taxon>
        <taxon>Rhizaria</taxon>
        <taxon>Endomyxa</taxon>
        <taxon>Ascetosporea</taxon>
        <taxon>Haplosporida</taxon>
        <taxon>Bonamia</taxon>
    </lineage>
</organism>
<proteinExistence type="predicted"/>
<dbReference type="EMBL" id="JBDODL010005830">
    <property type="protein sequence ID" value="MES1923364.1"/>
    <property type="molecule type" value="Genomic_DNA"/>
</dbReference>
<evidence type="ECO:0000313" key="2">
    <source>
        <dbReference type="Proteomes" id="UP001439008"/>
    </source>
</evidence>
<feature type="non-terminal residue" evidence="1">
    <location>
        <position position="1"/>
    </location>
</feature>
<feature type="non-terminal residue" evidence="1">
    <location>
        <position position="56"/>
    </location>
</feature>
<reference evidence="1 2" key="1">
    <citation type="journal article" date="2024" name="BMC Biol.">
        <title>Comparative genomics of Ascetosporea gives new insight into the evolutionary basis for animal parasitism in Rhizaria.</title>
        <authorList>
            <person name="Hiltunen Thoren M."/>
            <person name="Onut-Brannstrom I."/>
            <person name="Alfjorden A."/>
            <person name="Peckova H."/>
            <person name="Swords F."/>
            <person name="Hooper C."/>
            <person name="Holzer A.S."/>
            <person name="Bass D."/>
            <person name="Burki F."/>
        </authorList>
    </citation>
    <scope>NUCLEOTIDE SEQUENCE [LARGE SCALE GENOMIC DNA]</scope>
    <source>
        <strain evidence="1">20-A016</strain>
    </source>
</reference>
<evidence type="ECO:0000313" key="1">
    <source>
        <dbReference type="EMBL" id="MES1923364.1"/>
    </source>
</evidence>
<protein>
    <submittedName>
        <fullName evidence="1">Uncharacterized protein</fullName>
    </submittedName>
</protein>
<dbReference type="SUPFAM" id="SSF53383">
    <property type="entry name" value="PLP-dependent transferases"/>
    <property type="match status" value="1"/>
</dbReference>
<comment type="caution">
    <text evidence="1">The sequence shown here is derived from an EMBL/GenBank/DDBJ whole genome shotgun (WGS) entry which is preliminary data.</text>
</comment>
<accession>A0ABV2AUQ5</accession>
<sequence length="56" mass="6399">IAAWSDEEHVIQNRALYQAKFDAVLTVLSGYLKVDKPDAGFYLWPQTPINDIDFSQ</sequence>
<dbReference type="Proteomes" id="UP001439008">
    <property type="component" value="Unassembled WGS sequence"/>
</dbReference>